<reference evidence="5 6" key="1">
    <citation type="submission" date="2015-05" db="EMBL/GenBank/DDBJ databases">
        <authorList>
            <person name="Fogelqvist Johan"/>
        </authorList>
    </citation>
    <scope>NUCLEOTIDE SEQUENCE [LARGE SCALE GENOMIC DNA]</scope>
    <source>
        <strain evidence="2">VL1</strain>
        <strain evidence="3">VL2</strain>
    </source>
</reference>
<feature type="region of interest" description="Disordered" evidence="1">
    <location>
        <begin position="1"/>
        <end position="66"/>
    </location>
</feature>
<dbReference type="AlphaFoldDB" id="A0A0G4KCM8"/>
<dbReference type="STRING" id="100787.A0A0G4KCM8"/>
<dbReference type="EMBL" id="JAEMWZ010000064">
    <property type="protein sequence ID" value="KAG7139101.1"/>
    <property type="molecule type" value="Genomic_DNA"/>
</dbReference>
<feature type="compositionally biased region" description="Basic and acidic residues" evidence="1">
    <location>
        <begin position="80"/>
        <end position="89"/>
    </location>
</feature>
<dbReference type="Proteomes" id="UP000689129">
    <property type="component" value="Unassembled WGS sequence"/>
</dbReference>
<dbReference type="Proteomes" id="UP000045706">
    <property type="component" value="Unassembled WGS sequence"/>
</dbReference>
<feature type="compositionally biased region" description="Basic and acidic residues" evidence="1">
    <location>
        <begin position="107"/>
        <end position="126"/>
    </location>
</feature>
<evidence type="ECO:0000313" key="4">
    <source>
        <dbReference type="EMBL" id="KAG7139101.1"/>
    </source>
</evidence>
<sequence>MPTEDEVRAMQEGRAPVPRAQAASIDEAVPSSLGYGVQGSGPVDETERRNTEYAAPGAGTKGPENPNVEAEQLETFAEGKVADAVDRKSGTQLAEGETVTDQSFTDDLERKKREQASAREALKEQRGSGVDVDGGLGSGRAAGAEDNRNV</sequence>
<dbReference type="EMBL" id="CVQH01000001">
    <property type="protein sequence ID" value="CRJ80126.1"/>
    <property type="molecule type" value="Genomic_DNA"/>
</dbReference>
<gene>
    <name evidence="2" type="ORF">BN1708_000168</name>
    <name evidence="3" type="ORF">BN1723_005876</name>
    <name evidence="4" type="ORF">HYQ45_003900</name>
</gene>
<evidence type="ECO:0000313" key="2">
    <source>
        <dbReference type="EMBL" id="CRJ80126.1"/>
    </source>
</evidence>
<proteinExistence type="predicted"/>
<reference evidence="4" key="2">
    <citation type="journal article" date="2021" name="Mol. Plant Pathol.">
        <title>A 20-kb lineage-specific genomic region tames virulence in pathogenic amphidiploid Verticillium longisporum.</title>
        <authorList>
            <person name="Harting R."/>
            <person name="Starke J."/>
            <person name="Kusch H."/>
            <person name="Poggeler S."/>
            <person name="Maurus I."/>
            <person name="Schluter R."/>
            <person name="Landesfeind M."/>
            <person name="Bulla I."/>
            <person name="Nowrousian M."/>
            <person name="de Jonge R."/>
            <person name="Stahlhut G."/>
            <person name="Hoff K.J."/>
            <person name="Asshauer K.P."/>
            <person name="Thurmer A."/>
            <person name="Stanke M."/>
            <person name="Daniel R."/>
            <person name="Morgenstern B."/>
            <person name="Thomma B.P.H.J."/>
            <person name="Kronstad J.W."/>
            <person name="Braus-Stromeyer S.A."/>
            <person name="Braus G.H."/>
        </authorList>
    </citation>
    <scope>NUCLEOTIDE SEQUENCE</scope>
    <source>
        <strain evidence="4">Vl32</strain>
    </source>
</reference>
<organism evidence="2 5">
    <name type="scientific">Verticillium longisporum</name>
    <name type="common">Verticillium dahliae var. longisporum</name>
    <dbReference type="NCBI Taxonomy" id="100787"/>
    <lineage>
        <taxon>Eukaryota</taxon>
        <taxon>Fungi</taxon>
        <taxon>Dikarya</taxon>
        <taxon>Ascomycota</taxon>
        <taxon>Pezizomycotina</taxon>
        <taxon>Sordariomycetes</taxon>
        <taxon>Hypocreomycetidae</taxon>
        <taxon>Glomerellales</taxon>
        <taxon>Plectosphaerellaceae</taxon>
        <taxon>Verticillium</taxon>
    </lineage>
</organism>
<evidence type="ECO:0000313" key="5">
    <source>
        <dbReference type="Proteomes" id="UP000044602"/>
    </source>
</evidence>
<feature type="region of interest" description="Disordered" evidence="1">
    <location>
        <begin position="78"/>
        <end position="150"/>
    </location>
</feature>
<feature type="compositionally biased region" description="Basic and acidic residues" evidence="1">
    <location>
        <begin position="1"/>
        <end position="11"/>
    </location>
</feature>
<keyword evidence="5" id="KW-1185">Reference proteome</keyword>
<protein>
    <submittedName>
        <fullName evidence="2">Uncharacterized protein</fullName>
    </submittedName>
</protein>
<evidence type="ECO:0000256" key="1">
    <source>
        <dbReference type="SAM" id="MobiDB-lite"/>
    </source>
</evidence>
<dbReference type="OrthoDB" id="3438962at2759"/>
<dbReference type="EMBL" id="CVQI01033717">
    <property type="protein sequence ID" value="CRK43890.1"/>
    <property type="molecule type" value="Genomic_DNA"/>
</dbReference>
<dbReference type="Proteomes" id="UP000044602">
    <property type="component" value="Unassembled WGS sequence"/>
</dbReference>
<accession>A0A0G4KCM8</accession>
<evidence type="ECO:0000313" key="6">
    <source>
        <dbReference type="Proteomes" id="UP000045706"/>
    </source>
</evidence>
<evidence type="ECO:0000313" key="3">
    <source>
        <dbReference type="EMBL" id="CRK43890.1"/>
    </source>
</evidence>
<name>A0A0G4KCM8_VERLO</name>